<comment type="caution">
    <text evidence="1">The sequence shown here is derived from an EMBL/GenBank/DDBJ whole genome shotgun (WGS) entry which is preliminary data.</text>
</comment>
<dbReference type="Proteomes" id="UP001148629">
    <property type="component" value="Unassembled WGS sequence"/>
</dbReference>
<evidence type="ECO:0000313" key="2">
    <source>
        <dbReference type="Proteomes" id="UP001148629"/>
    </source>
</evidence>
<sequence>MHNVSEPAGSRSQKNDIGSCRGLGSGGEGRMRADPEAATTKPMPEEVLLLWSGLARFQQVTWWMKPASHGHIPVFILSGHCKTLSQVKLHQTPTSATSIMDSRQANIAPTYQVAPTGTIVIAGGGPVGLLLARVLSFYRVKSILFERNRTTTSWPKMDLTNARSMELFRKLGLADDLRKEGVPSHIDQNVLISTGLSAPSCITSWELPGVDKFRKQILETNDGTQPLEPWQRISQAVFERWLKEKCDQDPLVDLHYGYKVESIEEDESSVLTRVTEMETGIETKWRSDYVAGCDGASSRVRRSLHLPLDINPVPTCALLVHFKSGDLTRLHRQGRFWHIFLLGESGGFEGCIISQDEAETWTTHLFMPLDAEPDKIGSKEAVYKVLGGLHGDYPVDIDEILVRSVWRPNIAVAQTWCSPNLRVFIAGDAAHQNIPTGGYGMNLGIGDAFDLGWKLAAVVNCQAGTGLLSSYDQERKPVAIRNVRHSGVHFQVHGRLKEMLDGGDPRQ</sequence>
<protein>
    <submittedName>
        <fullName evidence="1">Uncharacterized protein</fullName>
    </submittedName>
</protein>
<organism evidence="1 2">
    <name type="scientific">Fusarium decemcellulare</name>
    <dbReference type="NCBI Taxonomy" id="57161"/>
    <lineage>
        <taxon>Eukaryota</taxon>
        <taxon>Fungi</taxon>
        <taxon>Dikarya</taxon>
        <taxon>Ascomycota</taxon>
        <taxon>Pezizomycotina</taxon>
        <taxon>Sordariomycetes</taxon>
        <taxon>Hypocreomycetidae</taxon>
        <taxon>Hypocreales</taxon>
        <taxon>Nectriaceae</taxon>
        <taxon>Fusarium</taxon>
        <taxon>Fusarium decemcellulare species complex</taxon>
    </lineage>
</organism>
<keyword evidence="2" id="KW-1185">Reference proteome</keyword>
<dbReference type="EMBL" id="JANRMS010001972">
    <property type="protein sequence ID" value="KAJ3525058.1"/>
    <property type="molecule type" value="Genomic_DNA"/>
</dbReference>
<proteinExistence type="predicted"/>
<gene>
    <name evidence="1" type="ORF">NM208_g11802</name>
</gene>
<name>A0ACC1RR58_9HYPO</name>
<accession>A0ACC1RR58</accession>
<evidence type="ECO:0000313" key="1">
    <source>
        <dbReference type="EMBL" id="KAJ3525058.1"/>
    </source>
</evidence>
<reference evidence="1" key="1">
    <citation type="submission" date="2022-08" db="EMBL/GenBank/DDBJ databases">
        <title>Genome Sequence of Fusarium decemcellulare.</title>
        <authorList>
            <person name="Buettner E."/>
        </authorList>
    </citation>
    <scope>NUCLEOTIDE SEQUENCE</scope>
    <source>
        <strain evidence="1">Babe19</strain>
    </source>
</reference>